<accession>A0AAD7J4V4</accession>
<organism evidence="1 2">
    <name type="scientific">Mycena metata</name>
    <dbReference type="NCBI Taxonomy" id="1033252"/>
    <lineage>
        <taxon>Eukaryota</taxon>
        <taxon>Fungi</taxon>
        <taxon>Dikarya</taxon>
        <taxon>Basidiomycota</taxon>
        <taxon>Agaricomycotina</taxon>
        <taxon>Agaricomycetes</taxon>
        <taxon>Agaricomycetidae</taxon>
        <taxon>Agaricales</taxon>
        <taxon>Marasmiineae</taxon>
        <taxon>Mycenaceae</taxon>
        <taxon>Mycena</taxon>
    </lineage>
</organism>
<comment type="caution">
    <text evidence="1">The sequence shown here is derived from an EMBL/GenBank/DDBJ whole genome shotgun (WGS) entry which is preliminary data.</text>
</comment>
<proteinExistence type="predicted"/>
<gene>
    <name evidence="1" type="ORF">B0H16DRAFT_1689939</name>
</gene>
<sequence length="259" mass="28031">MSGVGERAHGRPTPMMVEFFKALIPNSKSTAARCKMQEEVILWAAPTPSPSSRFFVGCNCPSAYVGPAPYGLISVLPFSPAHLHVNTSAPRPPQILISRLDTTPTATNEFEHLGLRASLGSGSSGDESRLLFELELRATDILREGRLPMHPLFRFRVNLPAAPDVGVLVLGERTTRRRPGTSSNHGLFFGLWRTRDSNSAQDARASASAFASISGACAVASLEPRPSTLWLRGFNSNPNSNFGLASRLWVYISARSAGR</sequence>
<dbReference type="AlphaFoldDB" id="A0AAD7J4V4"/>
<protein>
    <submittedName>
        <fullName evidence="1">Uncharacterized protein</fullName>
    </submittedName>
</protein>
<name>A0AAD7J4V4_9AGAR</name>
<dbReference type="EMBL" id="JARKIB010000047">
    <property type="protein sequence ID" value="KAJ7756211.1"/>
    <property type="molecule type" value="Genomic_DNA"/>
</dbReference>
<evidence type="ECO:0000313" key="2">
    <source>
        <dbReference type="Proteomes" id="UP001215598"/>
    </source>
</evidence>
<dbReference type="Proteomes" id="UP001215598">
    <property type="component" value="Unassembled WGS sequence"/>
</dbReference>
<reference evidence="1" key="1">
    <citation type="submission" date="2023-03" db="EMBL/GenBank/DDBJ databases">
        <title>Massive genome expansion in bonnet fungi (Mycena s.s.) driven by repeated elements and novel gene families across ecological guilds.</title>
        <authorList>
            <consortium name="Lawrence Berkeley National Laboratory"/>
            <person name="Harder C.B."/>
            <person name="Miyauchi S."/>
            <person name="Viragh M."/>
            <person name="Kuo A."/>
            <person name="Thoen E."/>
            <person name="Andreopoulos B."/>
            <person name="Lu D."/>
            <person name="Skrede I."/>
            <person name="Drula E."/>
            <person name="Henrissat B."/>
            <person name="Morin E."/>
            <person name="Kohler A."/>
            <person name="Barry K."/>
            <person name="LaButti K."/>
            <person name="Morin E."/>
            <person name="Salamov A."/>
            <person name="Lipzen A."/>
            <person name="Mereny Z."/>
            <person name="Hegedus B."/>
            <person name="Baldrian P."/>
            <person name="Stursova M."/>
            <person name="Weitz H."/>
            <person name="Taylor A."/>
            <person name="Grigoriev I.V."/>
            <person name="Nagy L.G."/>
            <person name="Martin F."/>
            <person name="Kauserud H."/>
        </authorList>
    </citation>
    <scope>NUCLEOTIDE SEQUENCE</scope>
    <source>
        <strain evidence="1">CBHHK182m</strain>
    </source>
</reference>
<keyword evidence="2" id="KW-1185">Reference proteome</keyword>
<evidence type="ECO:0000313" key="1">
    <source>
        <dbReference type="EMBL" id="KAJ7756211.1"/>
    </source>
</evidence>